<organism evidence="7 8">
    <name type="scientific">Neotoma lepida</name>
    <name type="common">Desert woodrat</name>
    <dbReference type="NCBI Taxonomy" id="56216"/>
    <lineage>
        <taxon>Eukaryota</taxon>
        <taxon>Metazoa</taxon>
        <taxon>Chordata</taxon>
        <taxon>Craniata</taxon>
        <taxon>Vertebrata</taxon>
        <taxon>Euteleostomi</taxon>
        <taxon>Mammalia</taxon>
        <taxon>Eutheria</taxon>
        <taxon>Euarchontoglires</taxon>
        <taxon>Glires</taxon>
        <taxon>Rodentia</taxon>
        <taxon>Myomorpha</taxon>
        <taxon>Muroidea</taxon>
        <taxon>Cricetidae</taxon>
        <taxon>Neotominae</taxon>
        <taxon>Neotoma</taxon>
    </lineage>
</organism>
<evidence type="ECO:0000256" key="2">
    <source>
        <dbReference type="ARBA" id="ARBA00007925"/>
    </source>
</evidence>
<gene>
    <name evidence="7" type="ORF">A6R68_07991</name>
</gene>
<dbReference type="GO" id="GO:0003682">
    <property type="term" value="F:chromatin binding"/>
    <property type="evidence" value="ECO:0007669"/>
    <property type="project" value="TreeGrafter"/>
</dbReference>
<keyword evidence="4" id="KW-0539">Nucleus</keyword>
<name>A0A1A6GDM5_NEOLE</name>
<evidence type="ECO:0000313" key="8">
    <source>
        <dbReference type="Proteomes" id="UP000092124"/>
    </source>
</evidence>
<accession>A0A1A6GDM5</accession>
<feature type="transmembrane region" description="Helical" evidence="6">
    <location>
        <begin position="89"/>
        <end position="114"/>
    </location>
</feature>
<proteinExistence type="inferred from homology"/>
<comment type="caution">
    <text evidence="7">The sequence shown here is derived from an EMBL/GenBank/DDBJ whole genome shotgun (WGS) entry which is preliminary data.</text>
</comment>
<dbReference type="EMBL" id="LZPO01099884">
    <property type="protein sequence ID" value="OBS63437.1"/>
    <property type="molecule type" value="Genomic_DNA"/>
</dbReference>
<evidence type="ECO:0000256" key="1">
    <source>
        <dbReference type="ARBA" id="ARBA00004123"/>
    </source>
</evidence>
<comment type="subcellular location">
    <subcellularLocation>
        <location evidence="1">Nucleus</location>
    </subcellularLocation>
</comment>
<comment type="similarity">
    <text evidence="2">Belongs to the MCMBP family.</text>
</comment>
<dbReference type="GO" id="GO:0008250">
    <property type="term" value="C:oligosaccharyltransferase complex"/>
    <property type="evidence" value="ECO:0007669"/>
    <property type="project" value="InterPro"/>
</dbReference>
<keyword evidence="6" id="KW-0472">Membrane</keyword>
<dbReference type="GO" id="GO:0005634">
    <property type="term" value="C:nucleus"/>
    <property type="evidence" value="ECO:0007669"/>
    <property type="project" value="UniProtKB-SubCell"/>
</dbReference>
<dbReference type="Proteomes" id="UP000092124">
    <property type="component" value="Unassembled WGS sequence"/>
</dbReference>
<dbReference type="STRING" id="56216.A0A1A6GDM5"/>
<feature type="region of interest" description="Disordered" evidence="5">
    <location>
        <begin position="237"/>
        <end position="278"/>
    </location>
</feature>
<sequence length="708" mass="80192">MKGTLKLSSVAEEEKSKLVPDEEADAPPPLVFLSAMAADPRPLRGPTSPVLHHRPETAQNGVNPDWEKKVIEYFKEKLKENNAPKWPAVFPHLTVVLLAIGMFFTAWFFVYEVTSTKYTRDIYKELLISLVASLFMGFGVLFLLLWVGIYVPSLNEVPLHYLKPNSFVKFRCMIQDMFDPEFYMGVYETVNQNTKARVLHFGKYRDIAECGDNLVQDDCLLNLLFNAYVNANQARVSPSTSYTPSRHKRSYEDDEDMDLQPNKQKDQHAGARQTGGLGGLHWCGEPKRLETEASAGQQLNSLNLSSPFDLNFPLPGEKGPACLVKVYEDWDCFKVNDVLELYGVLSVDPVLSILNNEERDASALLDPMECTDMAEEQRVHSPPASLVPRIHVILAQKLQHINPLLPTCLNKEESRTCKFVSSFMAELSPVRAELLGFLTHALLGDSLAAEYLILHLISTVYTRRDVLPLGKFTVNLSGCPQNSTFTEHLYRIIQHLVPASFRLQMTIENMNQLKFIPHKDYTANRLVSGLLQLPNNTSLVIDETLLEQGQLDTPGVHNVTALSNLITWQKVDYDFSYHQMEFPCNINILITSEGRSLLPADCQIHLQPQLIPPNMEEYMNSLLAAVLPSVLNKFRIYLTLLRFLDYSISDDITKCSKHSISSSYIIKFLSLSAGQTTLSRERWLRAKQLESSRKNRLQQHKCVNGNEL</sequence>
<evidence type="ECO:0000313" key="7">
    <source>
        <dbReference type="EMBL" id="OBS63437.1"/>
    </source>
</evidence>
<keyword evidence="6" id="KW-0812">Transmembrane</keyword>
<dbReference type="PANTHER" id="PTHR13489">
    <property type="entry name" value="MINI-CHROMOSOME MAINTENANCE COMPLEX-BINDING PROTEIN"/>
    <property type="match status" value="1"/>
</dbReference>
<dbReference type="OrthoDB" id="329666at2759"/>
<keyword evidence="8" id="KW-1185">Reference proteome</keyword>
<dbReference type="GO" id="GO:0006261">
    <property type="term" value="P:DNA-templated DNA replication"/>
    <property type="evidence" value="ECO:0007669"/>
    <property type="project" value="TreeGrafter"/>
</dbReference>
<feature type="transmembrane region" description="Helical" evidence="6">
    <location>
        <begin position="126"/>
        <end position="151"/>
    </location>
</feature>
<evidence type="ECO:0000256" key="6">
    <source>
        <dbReference type="SAM" id="Phobius"/>
    </source>
</evidence>
<evidence type="ECO:0000256" key="3">
    <source>
        <dbReference type="ARBA" id="ARBA00015405"/>
    </source>
</evidence>
<reference evidence="7 8" key="1">
    <citation type="submission" date="2016-06" db="EMBL/GenBank/DDBJ databases">
        <title>The Draft Genome Sequence and Annotation of the Desert Woodrat Neotoma lepida.</title>
        <authorList>
            <person name="Campbell M."/>
            <person name="Oakeson K.F."/>
            <person name="Yandell M."/>
            <person name="Halpert J.R."/>
            <person name="Dearing D."/>
        </authorList>
    </citation>
    <scope>NUCLEOTIDE SEQUENCE [LARGE SCALE GENOMIC DNA]</scope>
    <source>
        <strain evidence="7">417</strain>
        <tissue evidence="7">Liver</tissue>
    </source>
</reference>
<evidence type="ECO:0000256" key="4">
    <source>
        <dbReference type="ARBA" id="ARBA00023242"/>
    </source>
</evidence>
<evidence type="ECO:0000256" key="5">
    <source>
        <dbReference type="SAM" id="MobiDB-lite"/>
    </source>
</evidence>
<dbReference type="AlphaFoldDB" id="A0A1A6GDM5"/>
<protein>
    <recommendedName>
        <fullName evidence="3">Mini-chromosome maintenance complex-binding protein</fullName>
    </recommendedName>
</protein>
<dbReference type="Pfam" id="PF09739">
    <property type="entry name" value="MCM_bind"/>
    <property type="match status" value="1"/>
</dbReference>
<dbReference type="InterPro" id="IPR019140">
    <property type="entry name" value="MCM_complex-bd"/>
</dbReference>
<feature type="region of interest" description="Disordered" evidence="5">
    <location>
        <begin position="1"/>
        <end position="26"/>
    </location>
</feature>
<keyword evidence="6" id="KW-1133">Transmembrane helix</keyword>
<dbReference type="PANTHER" id="PTHR13489:SF0">
    <property type="entry name" value="MINI-CHROMOSOME MAINTENANCE COMPLEX-BINDING PROTEIN"/>
    <property type="match status" value="1"/>
</dbReference>